<dbReference type="RefSeq" id="WP_077076021.1">
    <property type="nucleotide sequence ID" value="NZ_LT671858.1"/>
</dbReference>
<dbReference type="KEGG" id="cdiv:CPM_0603"/>
<proteinExistence type="predicted"/>
<evidence type="ECO:0000313" key="3">
    <source>
        <dbReference type="Proteomes" id="UP000187822"/>
    </source>
</evidence>
<protein>
    <submittedName>
        <fullName evidence="1">MarR family transcriptional regulator</fullName>
    </submittedName>
</protein>
<dbReference type="OrthoDB" id="36481at2157"/>
<name>A0A1N5TM70_9ARCH</name>
<dbReference type="Gene3D" id="1.10.10.10">
    <property type="entry name" value="Winged helix-like DNA-binding domain superfamily/Winged helix DNA-binding domain"/>
    <property type="match status" value="2"/>
</dbReference>
<dbReference type="EMBL" id="LT719092">
    <property type="protein sequence ID" value="SJK84477.1"/>
    <property type="molecule type" value="Genomic_DNA"/>
</dbReference>
<evidence type="ECO:0000313" key="2">
    <source>
        <dbReference type="EMBL" id="SJK84477.1"/>
    </source>
</evidence>
<gene>
    <name evidence="2" type="ORF">CPM_0603</name>
    <name evidence="1" type="ORF">CSP5_0623</name>
</gene>
<reference evidence="3" key="3">
    <citation type="submission" date="2016-06" db="EMBL/GenBank/DDBJ databases">
        <authorList>
            <person name="Toshchakov V.S."/>
        </authorList>
    </citation>
    <scope>NUCLEOTIDE SEQUENCE [LARGE SCALE GENOMIC DNA]</scope>
    <source>
        <strain>PM4 (JCM 30641</strain>
        <strain evidence="3">\VKM B-2940)</strain>
    </source>
</reference>
<reference evidence="1 4" key="1">
    <citation type="submission" date="2016-04" db="EMBL/GenBank/DDBJ databases">
        <authorList>
            <person name="Evans L.H."/>
            <person name="Alamgir A."/>
            <person name="Owens N."/>
            <person name="Weber N.D."/>
            <person name="Virtaneva K."/>
            <person name="Barbian K."/>
            <person name="Babar A."/>
            <person name="Rosenke K."/>
        </authorList>
    </citation>
    <scope>NUCLEOTIDE SEQUENCE [LARGE SCALE GENOMIC DNA]</scope>
    <source>
        <strain evidence="1">S5</strain>
        <strain evidence="4">S5(T) (JCM 30642 \VKM B-2941)</strain>
    </source>
</reference>
<dbReference type="InterPro" id="IPR036388">
    <property type="entry name" value="WH-like_DNA-bd_sf"/>
</dbReference>
<dbReference type="AlphaFoldDB" id="A0A1N5TM70"/>
<reference evidence="2" key="2">
    <citation type="submission" date="2016-06" db="EMBL/GenBank/DDBJ databases">
        <authorList>
            <person name="Olsen C.W."/>
            <person name="Carey S."/>
            <person name="Hinshaw L."/>
            <person name="Karasin A.I."/>
        </authorList>
    </citation>
    <scope>NUCLEOTIDE SEQUENCE [LARGE SCALE GENOMIC DNA]</scope>
    <source>
        <strain evidence="2">PM4</strain>
    </source>
</reference>
<accession>A0A1N5TM70</accession>
<evidence type="ECO:0000313" key="4">
    <source>
        <dbReference type="Proteomes" id="UP000195607"/>
    </source>
</evidence>
<organism evidence="1 4">
    <name type="scientific">Cuniculiplasma divulgatum</name>
    <dbReference type="NCBI Taxonomy" id="1673428"/>
    <lineage>
        <taxon>Archaea</taxon>
        <taxon>Methanobacteriati</taxon>
        <taxon>Thermoplasmatota</taxon>
        <taxon>Thermoplasmata</taxon>
        <taxon>Thermoplasmatales</taxon>
        <taxon>Cuniculiplasmataceae</taxon>
        <taxon>Cuniculiplasma</taxon>
    </lineage>
</organism>
<keyword evidence="3" id="KW-1185">Reference proteome</keyword>
<evidence type="ECO:0000313" key="1">
    <source>
        <dbReference type="EMBL" id="SIM49550.1"/>
    </source>
</evidence>
<dbReference type="EMBL" id="LT671858">
    <property type="protein sequence ID" value="SIM49550.1"/>
    <property type="molecule type" value="Genomic_DNA"/>
</dbReference>
<dbReference type="Proteomes" id="UP000187822">
    <property type="component" value="Chromosome I"/>
</dbReference>
<dbReference type="SUPFAM" id="SSF46785">
    <property type="entry name" value="Winged helix' DNA-binding domain"/>
    <property type="match status" value="2"/>
</dbReference>
<dbReference type="GeneID" id="41587909"/>
<dbReference type="STRING" id="1673428.CPM_0603"/>
<sequence>MSIKKSGYEDEILKFIYTNYQDVEIPMTKLQDIITSYYTVTSSAGSLYESGLVNKREVVSGRKTIMISLTKKGREVAEQLKRAEAISQGRKLSSTERYAVILYLYRNGSKNLKEINEDLPGSTEILRELEKLNVVKQEIKSSKYPQETTLSLTEKGMEIGLRFEELERMMEE</sequence>
<dbReference type="InterPro" id="IPR036390">
    <property type="entry name" value="WH_DNA-bd_sf"/>
</dbReference>
<dbReference type="Proteomes" id="UP000195607">
    <property type="component" value="Chromosome I"/>
</dbReference>